<dbReference type="Gene3D" id="3.50.50.60">
    <property type="entry name" value="FAD/NAD(P)-binding domain"/>
    <property type="match status" value="2"/>
</dbReference>
<dbReference type="InterPro" id="IPR036188">
    <property type="entry name" value="FAD/NAD-bd_sf"/>
</dbReference>
<reference evidence="5 6" key="1">
    <citation type="journal article" date="2016" name="Nat. Commun.">
        <title>Thousands of microbial genomes shed light on interconnected biogeochemical processes in an aquifer system.</title>
        <authorList>
            <person name="Anantharaman K."/>
            <person name="Brown C.T."/>
            <person name="Hug L.A."/>
            <person name="Sharon I."/>
            <person name="Castelle C.J."/>
            <person name="Probst A.J."/>
            <person name="Thomas B.C."/>
            <person name="Singh A."/>
            <person name="Wilkins M.J."/>
            <person name="Karaoz U."/>
            <person name="Brodie E.L."/>
            <person name="Williams K.H."/>
            <person name="Hubbard S.S."/>
            <person name="Banfield J.F."/>
        </authorList>
    </citation>
    <scope>NUCLEOTIDE SEQUENCE [LARGE SCALE GENOMIC DNA]</scope>
</reference>
<keyword evidence="3" id="KW-0274">FAD</keyword>
<dbReference type="Gene3D" id="3.30.390.30">
    <property type="match status" value="1"/>
</dbReference>
<dbReference type="AlphaFoldDB" id="A0A1G1WF11"/>
<dbReference type="Proteomes" id="UP000176389">
    <property type="component" value="Unassembled WGS sequence"/>
</dbReference>
<evidence type="ECO:0000313" key="5">
    <source>
        <dbReference type="EMBL" id="OGY26289.1"/>
    </source>
</evidence>
<evidence type="ECO:0000256" key="1">
    <source>
        <dbReference type="ARBA" id="ARBA00001974"/>
    </source>
</evidence>
<evidence type="ECO:0000313" key="6">
    <source>
        <dbReference type="Proteomes" id="UP000176389"/>
    </source>
</evidence>
<evidence type="ECO:0000259" key="4">
    <source>
        <dbReference type="Pfam" id="PF07992"/>
    </source>
</evidence>
<protein>
    <recommendedName>
        <fullName evidence="4">FAD/NAD(P)-binding domain-containing protein</fullName>
    </recommendedName>
</protein>
<dbReference type="InterPro" id="IPR023753">
    <property type="entry name" value="FAD/NAD-binding_dom"/>
</dbReference>
<dbReference type="PANTHER" id="PTHR43429">
    <property type="entry name" value="PYRIDINE NUCLEOTIDE-DISULFIDE OXIDOREDUCTASE DOMAIN-CONTAINING"/>
    <property type="match status" value="1"/>
</dbReference>
<keyword evidence="2" id="KW-0285">Flavoprotein</keyword>
<evidence type="ECO:0000256" key="3">
    <source>
        <dbReference type="ARBA" id="ARBA00022827"/>
    </source>
</evidence>
<dbReference type="PRINTS" id="PR00368">
    <property type="entry name" value="FADPNR"/>
</dbReference>
<proteinExistence type="predicted"/>
<gene>
    <name evidence="5" type="ORF">A2Z11_02430</name>
</gene>
<dbReference type="Pfam" id="PF07992">
    <property type="entry name" value="Pyr_redox_2"/>
    <property type="match status" value="1"/>
</dbReference>
<comment type="caution">
    <text evidence="5">The sequence shown here is derived from an EMBL/GenBank/DDBJ whole genome shotgun (WGS) entry which is preliminary data.</text>
</comment>
<dbReference type="SUPFAM" id="SSF55424">
    <property type="entry name" value="FAD/NAD-linked reductases, dimerisation (C-terminal) domain"/>
    <property type="match status" value="1"/>
</dbReference>
<dbReference type="InterPro" id="IPR050260">
    <property type="entry name" value="FAD-bd_OxRdtase"/>
</dbReference>
<dbReference type="SUPFAM" id="SSF51905">
    <property type="entry name" value="FAD/NAD(P)-binding domain"/>
    <property type="match status" value="2"/>
</dbReference>
<dbReference type="PRINTS" id="PR00411">
    <property type="entry name" value="PNDRDTASEI"/>
</dbReference>
<accession>A0A1G1WF11</accession>
<dbReference type="InterPro" id="IPR016156">
    <property type="entry name" value="FAD/NAD-linked_Rdtase_dimer_sf"/>
</dbReference>
<evidence type="ECO:0000256" key="2">
    <source>
        <dbReference type="ARBA" id="ARBA00022630"/>
    </source>
</evidence>
<organism evidence="5 6">
    <name type="scientific">Candidatus Woykebacteria bacterium RBG_16_43_9</name>
    <dbReference type="NCBI Taxonomy" id="1802596"/>
    <lineage>
        <taxon>Bacteria</taxon>
        <taxon>Candidatus Woykeibacteriota</taxon>
    </lineage>
</organism>
<dbReference type="EMBL" id="MHCS01000026">
    <property type="protein sequence ID" value="OGY26289.1"/>
    <property type="molecule type" value="Genomic_DNA"/>
</dbReference>
<feature type="domain" description="FAD/NAD(P)-binding" evidence="4">
    <location>
        <begin position="5"/>
        <end position="301"/>
    </location>
</feature>
<sequence length="418" mass="45570">MRKAQYLIIGGGIAGTTAAEFIRMNDPSGSITIVMEEPEALYSRVLLPHYLRDQVPYERLHIRKPEGYTEKNIDLVKGVRADKINTQNNQVKLSSGDIIEYEKLLIASGGKVNRLDIPGKDLRGVTYLRTIADVKEVKELMNKAKNSVVIGGGFIGIEYAQSFVKAGLKTTCIIREPYFWSNVVGENMGKFINKILQEKGVEVVSESGVSEFGGNGSLNEVKLTSGKSVAAEIVGVGIGIHMDLDHLVGSGIKTDKGVIANEYLETGTENVWAAGDIAEFYDVLFDKHHQMGNWSNAAAQGKVAGPNMVVGWARPAGRAREKFITVSAYTIRIFDSPLTILGDLEITKDTEQIERGSLAEGRLGRIHRRGGVIVGAVLLNLPADRSPIEGLIKNRVKIGVEKGKLADPNFSLNNLLKN</sequence>
<name>A0A1G1WF11_9BACT</name>
<comment type="cofactor">
    <cofactor evidence="1">
        <name>FAD</name>
        <dbReference type="ChEBI" id="CHEBI:57692"/>
    </cofactor>
</comment>
<dbReference type="PANTHER" id="PTHR43429:SF3">
    <property type="entry name" value="NITRITE REDUCTASE [NAD(P)H]"/>
    <property type="match status" value="1"/>
</dbReference>
<dbReference type="STRING" id="1802596.A2Z11_02430"/>
<dbReference type="GO" id="GO:0016491">
    <property type="term" value="F:oxidoreductase activity"/>
    <property type="evidence" value="ECO:0007669"/>
    <property type="project" value="InterPro"/>
</dbReference>